<organism evidence="1 2">
    <name type="scientific">Cryptotermes secundus</name>
    <dbReference type="NCBI Taxonomy" id="105785"/>
    <lineage>
        <taxon>Eukaryota</taxon>
        <taxon>Metazoa</taxon>
        <taxon>Ecdysozoa</taxon>
        <taxon>Arthropoda</taxon>
        <taxon>Hexapoda</taxon>
        <taxon>Insecta</taxon>
        <taxon>Pterygota</taxon>
        <taxon>Neoptera</taxon>
        <taxon>Polyneoptera</taxon>
        <taxon>Dictyoptera</taxon>
        <taxon>Blattodea</taxon>
        <taxon>Blattoidea</taxon>
        <taxon>Termitoidae</taxon>
        <taxon>Kalotermitidae</taxon>
        <taxon>Cryptotermitinae</taxon>
        <taxon>Cryptotermes</taxon>
    </lineage>
</organism>
<proteinExistence type="predicted"/>
<comment type="caution">
    <text evidence="1">The sequence shown here is derived from an EMBL/GenBank/DDBJ whole genome shotgun (WGS) entry which is preliminary data.</text>
</comment>
<accession>A0A2J7QVL2</accession>
<keyword evidence="2" id="KW-1185">Reference proteome</keyword>
<dbReference type="AlphaFoldDB" id="A0A2J7QVL2"/>
<sequence>MDNGVEKSIHMKQGIRYKMNPSACIDGFETTSGIAYHFIGCETSPGEVQIVNIFENRWSDLIR</sequence>
<evidence type="ECO:0000313" key="2">
    <source>
        <dbReference type="Proteomes" id="UP000235965"/>
    </source>
</evidence>
<dbReference type="EMBL" id="NEVH01009828">
    <property type="protein sequence ID" value="PNF32625.1"/>
    <property type="molecule type" value="Genomic_DNA"/>
</dbReference>
<evidence type="ECO:0000313" key="1">
    <source>
        <dbReference type="EMBL" id="PNF32625.1"/>
    </source>
</evidence>
<protein>
    <submittedName>
        <fullName evidence="1">Uncharacterized protein</fullName>
    </submittedName>
</protein>
<reference evidence="1 2" key="1">
    <citation type="submission" date="2017-12" db="EMBL/GenBank/DDBJ databases">
        <title>Hemimetabolous genomes reveal molecular basis of termite eusociality.</title>
        <authorList>
            <person name="Harrison M.C."/>
            <person name="Jongepier E."/>
            <person name="Robertson H.M."/>
            <person name="Arning N."/>
            <person name="Bitard-Feildel T."/>
            <person name="Chao H."/>
            <person name="Childers C.P."/>
            <person name="Dinh H."/>
            <person name="Doddapaneni H."/>
            <person name="Dugan S."/>
            <person name="Gowin J."/>
            <person name="Greiner C."/>
            <person name="Han Y."/>
            <person name="Hu H."/>
            <person name="Hughes D.S.T."/>
            <person name="Huylmans A.-K."/>
            <person name="Kemena C."/>
            <person name="Kremer L.P.M."/>
            <person name="Lee S.L."/>
            <person name="Lopez-Ezquerra A."/>
            <person name="Mallet L."/>
            <person name="Monroy-Kuhn J.M."/>
            <person name="Moser A."/>
            <person name="Murali S.C."/>
            <person name="Muzny D.M."/>
            <person name="Otani S."/>
            <person name="Piulachs M.-D."/>
            <person name="Poelchau M."/>
            <person name="Qu J."/>
            <person name="Schaub F."/>
            <person name="Wada-Katsumata A."/>
            <person name="Worley K.C."/>
            <person name="Xie Q."/>
            <person name="Ylla G."/>
            <person name="Poulsen M."/>
            <person name="Gibbs R.A."/>
            <person name="Schal C."/>
            <person name="Richards S."/>
            <person name="Belles X."/>
            <person name="Korb J."/>
            <person name="Bornberg-Bauer E."/>
        </authorList>
    </citation>
    <scope>NUCLEOTIDE SEQUENCE [LARGE SCALE GENOMIC DNA]</scope>
    <source>
        <tissue evidence="1">Whole body</tissue>
    </source>
</reference>
<name>A0A2J7QVL2_9NEOP</name>
<gene>
    <name evidence="1" type="ORF">B7P43_G17928</name>
</gene>
<dbReference type="InParanoid" id="A0A2J7QVL2"/>
<dbReference type="Proteomes" id="UP000235965">
    <property type="component" value="Unassembled WGS sequence"/>
</dbReference>